<dbReference type="AlphaFoldDB" id="A0AAD8BY33"/>
<dbReference type="Proteomes" id="UP001233172">
    <property type="component" value="Unassembled WGS sequence"/>
</dbReference>
<keyword evidence="2" id="KW-1185">Reference proteome</keyword>
<name>A0AAD8BY33_BIOPF</name>
<protein>
    <submittedName>
        <fullName evidence="1">Uncharacterized protein</fullName>
    </submittedName>
</protein>
<accession>A0AAD8BY33</accession>
<sequence length="106" mass="12339">MNHAHLVQLESISAVVIRSSKSVRQRGQVSADLSISRSRTQSGAYKSFQSFTTEWIPARIRWEKSIENKREESLRHGKSSQFLMTSFRIHKRSSLRPRDFHVNSRP</sequence>
<dbReference type="EMBL" id="JASAOG010000023">
    <property type="protein sequence ID" value="KAK0062999.1"/>
    <property type="molecule type" value="Genomic_DNA"/>
</dbReference>
<evidence type="ECO:0000313" key="1">
    <source>
        <dbReference type="EMBL" id="KAK0062999.1"/>
    </source>
</evidence>
<comment type="caution">
    <text evidence="1">The sequence shown here is derived from an EMBL/GenBank/DDBJ whole genome shotgun (WGS) entry which is preliminary data.</text>
</comment>
<proteinExistence type="predicted"/>
<organism evidence="1 2">
    <name type="scientific">Biomphalaria pfeifferi</name>
    <name type="common">Bloodfluke planorb</name>
    <name type="synonym">Freshwater snail</name>
    <dbReference type="NCBI Taxonomy" id="112525"/>
    <lineage>
        <taxon>Eukaryota</taxon>
        <taxon>Metazoa</taxon>
        <taxon>Spiralia</taxon>
        <taxon>Lophotrochozoa</taxon>
        <taxon>Mollusca</taxon>
        <taxon>Gastropoda</taxon>
        <taxon>Heterobranchia</taxon>
        <taxon>Euthyneura</taxon>
        <taxon>Panpulmonata</taxon>
        <taxon>Hygrophila</taxon>
        <taxon>Lymnaeoidea</taxon>
        <taxon>Planorbidae</taxon>
        <taxon>Biomphalaria</taxon>
    </lineage>
</organism>
<reference evidence="1" key="2">
    <citation type="submission" date="2023-04" db="EMBL/GenBank/DDBJ databases">
        <authorList>
            <person name="Bu L."/>
            <person name="Lu L."/>
            <person name="Laidemitt M.R."/>
            <person name="Zhang S.M."/>
            <person name="Mutuku M."/>
            <person name="Mkoji G."/>
            <person name="Steinauer M."/>
            <person name="Loker E.S."/>
        </authorList>
    </citation>
    <scope>NUCLEOTIDE SEQUENCE</scope>
    <source>
        <strain evidence="1">KasaAsao</strain>
        <tissue evidence="1">Whole Snail</tissue>
    </source>
</reference>
<gene>
    <name evidence="1" type="ORF">Bpfe_007719</name>
</gene>
<reference evidence="1" key="1">
    <citation type="journal article" date="2023" name="PLoS Negl. Trop. Dis.">
        <title>A genome sequence for Biomphalaria pfeifferi, the major vector snail for the human-infecting parasite Schistosoma mansoni.</title>
        <authorList>
            <person name="Bu L."/>
            <person name="Lu L."/>
            <person name="Laidemitt M.R."/>
            <person name="Zhang S.M."/>
            <person name="Mutuku M."/>
            <person name="Mkoji G."/>
            <person name="Steinauer M."/>
            <person name="Loker E.S."/>
        </authorList>
    </citation>
    <scope>NUCLEOTIDE SEQUENCE</scope>
    <source>
        <strain evidence="1">KasaAsao</strain>
    </source>
</reference>
<evidence type="ECO:0000313" key="2">
    <source>
        <dbReference type="Proteomes" id="UP001233172"/>
    </source>
</evidence>